<dbReference type="Pfam" id="PF02518">
    <property type="entry name" value="HATPase_c"/>
    <property type="match status" value="1"/>
</dbReference>
<dbReference type="InterPro" id="IPR036890">
    <property type="entry name" value="HATPase_C_sf"/>
</dbReference>
<reference evidence="12" key="1">
    <citation type="submission" date="2015-09" db="EMBL/GenBank/DDBJ databases">
        <authorList>
            <consortium name="Pathogen Informatics"/>
        </authorList>
    </citation>
    <scope>NUCLEOTIDE SEQUENCE</scope>
    <source>
        <strain evidence="12">2789STDY5834896</strain>
    </source>
</reference>
<evidence type="ECO:0000256" key="2">
    <source>
        <dbReference type="ARBA" id="ARBA00004370"/>
    </source>
</evidence>
<dbReference type="SUPFAM" id="SSF55874">
    <property type="entry name" value="ATPase domain of HSP90 chaperone/DNA topoisomerase II/histidine kinase"/>
    <property type="match status" value="1"/>
</dbReference>
<proteinExistence type="predicted"/>
<evidence type="ECO:0000256" key="6">
    <source>
        <dbReference type="ARBA" id="ARBA00022777"/>
    </source>
</evidence>
<feature type="domain" description="Histidine kinase" evidence="10">
    <location>
        <begin position="307"/>
        <end position="523"/>
    </location>
</feature>
<evidence type="ECO:0000313" key="12">
    <source>
        <dbReference type="EMBL" id="SCJ82507.1"/>
    </source>
</evidence>
<dbReference type="CDD" id="cd00082">
    <property type="entry name" value="HisKA"/>
    <property type="match status" value="1"/>
</dbReference>
<feature type="coiled-coil region" evidence="9">
    <location>
        <begin position="280"/>
        <end position="307"/>
    </location>
</feature>
<dbReference type="InterPro" id="IPR036097">
    <property type="entry name" value="HisK_dim/P_sf"/>
</dbReference>
<evidence type="ECO:0000256" key="5">
    <source>
        <dbReference type="ARBA" id="ARBA00022679"/>
    </source>
</evidence>
<comment type="catalytic activity">
    <reaction evidence="1">
        <text>ATP + protein L-histidine = ADP + protein N-phospho-L-histidine.</text>
        <dbReference type="EC" id="2.7.13.3"/>
    </reaction>
</comment>
<gene>
    <name evidence="12" type="primary">phoR_4</name>
    <name evidence="12" type="ORF">SAMEA3545359_02286</name>
</gene>
<name>A0A1C6JKD8_9FIRM</name>
<feature type="domain" description="HAMP" evidence="11">
    <location>
        <begin position="247"/>
        <end position="299"/>
    </location>
</feature>
<evidence type="ECO:0000256" key="4">
    <source>
        <dbReference type="ARBA" id="ARBA00022553"/>
    </source>
</evidence>
<evidence type="ECO:0000256" key="1">
    <source>
        <dbReference type="ARBA" id="ARBA00000085"/>
    </source>
</evidence>
<evidence type="ECO:0000259" key="11">
    <source>
        <dbReference type="PROSITE" id="PS50885"/>
    </source>
</evidence>
<sequence>MKTSRPRRQISIRAKLSLYLLGFVVVSLALLWLFQVVFLESFYRSIKEKHLRAGALSAISQIQDSSDIDDTLEKIAVQEGVSFALYNADGVLISCAGTGPQNSLGKLSAQSAQALRHKVLSAEDPLVDLTDEWAMWSAAGKSWQKEHQPVQDLTPRLEEQLGEDGGLPQLQERVVGPTQQDSLSGKGGVQTMLWGGTVQQQNKSYMLLASAVITPVSSTREAIQTELVYISLVLVALSILLAWLLSKKITSPIVLLNSAAKKLAAADYSASFYQTGYREIAELSQTLEHTASELQKIERLRRELIANISHDLRTPLTLITGYGEVMRDLPGENTPENLQVIIDEARRLSSLVTDTLDLSQLQAGVQTLSTSPFDLTQLVQNVVTRYGAMLKEQGYQLQFDRGGSDEDQWVEADENKIYQVVYNLVGNAVTYTGADKQVLVRQRVQGDMATIEVLDTGEGIEPQMLPHIWERYYKGESAHKRPTAGTGLGLSIVKGCLELHHTPYGVKSEPGLGSCFWFSLKRL</sequence>
<dbReference type="PANTHER" id="PTHR45453">
    <property type="entry name" value="PHOSPHATE REGULON SENSOR PROTEIN PHOR"/>
    <property type="match status" value="1"/>
</dbReference>
<keyword evidence="5 12" id="KW-0808">Transferase</keyword>
<evidence type="ECO:0000256" key="9">
    <source>
        <dbReference type="SAM" id="Coils"/>
    </source>
</evidence>
<comment type="subcellular location">
    <subcellularLocation>
        <location evidence="2">Membrane</location>
    </subcellularLocation>
</comment>
<dbReference type="PRINTS" id="PR00344">
    <property type="entry name" value="BCTRLSENSOR"/>
</dbReference>
<evidence type="ECO:0000256" key="7">
    <source>
        <dbReference type="ARBA" id="ARBA00023012"/>
    </source>
</evidence>
<dbReference type="FunFam" id="3.30.565.10:FF:000006">
    <property type="entry name" value="Sensor histidine kinase WalK"/>
    <property type="match status" value="1"/>
</dbReference>
<dbReference type="InterPro" id="IPR050351">
    <property type="entry name" value="BphY/WalK/GraS-like"/>
</dbReference>
<evidence type="ECO:0000259" key="10">
    <source>
        <dbReference type="PROSITE" id="PS50109"/>
    </source>
</evidence>
<dbReference type="Gene3D" id="1.10.287.130">
    <property type="match status" value="1"/>
</dbReference>
<dbReference type="SUPFAM" id="SSF47384">
    <property type="entry name" value="Homodimeric domain of signal transducing histidine kinase"/>
    <property type="match status" value="1"/>
</dbReference>
<dbReference type="SMART" id="SM00387">
    <property type="entry name" value="HATPase_c"/>
    <property type="match status" value="1"/>
</dbReference>
<dbReference type="Pfam" id="PF00512">
    <property type="entry name" value="HisKA"/>
    <property type="match status" value="1"/>
</dbReference>
<keyword evidence="6" id="KW-0418">Kinase</keyword>
<keyword evidence="8" id="KW-0472">Membrane</keyword>
<dbReference type="CDD" id="cd06225">
    <property type="entry name" value="HAMP"/>
    <property type="match status" value="1"/>
</dbReference>
<dbReference type="FunFam" id="1.10.287.130:FF:000001">
    <property type="entry name" value="Two-component sensor histidine kinase"/>
    <property type="match status" value="1"/>
</dbReference>
<dbReference type="InterPro" id="IPR003660">
    <property type="entry name" value="HAMP_dom"/>
</dbReference>
<dbReference type="InterPro" id="IPR003594">
    <property type="entry name" value="HATPase_dom"/>
</dbReference>
<evidence type="ECO:0000256" key="3">
    <source>
        <dbReference type="ARBA" id="ARBA00012438"/>
    </source>
</evidence>
<dbReference type="Gene3D" id="6.10.340.10">
    <property type="match status" value="1"/>
</dbReference>
<dbReference type="InterPro" id="IPR005467">
    <property type="entry name" value="His_kinase_dom"/>
</dbReference>
<dbReference type="GO" id="GO:0004721">
    <property type="term" value="F:phosphoprotein phosphatase activity"/>
    <property type="evidence" value="ECO:0007669"/>
    <property type="project" value="TreeGrafter"/>
</dbReference>
<dbReference type="EC" id="2.7.13.3" evidence="3"/>
<evidence type="ECO:0000256" key="8">
    <source>
        <dbReference type="ARBA" id="ARBA00023136"/>
    </source>
</evidence>
<dbReference type="EMBL" id="FMHG01000001">
    <property type="protein sequence ID" value="SCJ82507.1"/>
    <property type="molecule type" value="Genomic_DNA"/>
</dbReference>
<dbReference type="SMART" id="SM00388">
    <property type="entry name" value="HisKA"/>
    <property type="match status" value="1"/>
</dbReference>
<dbReference type="InterPro" id="IPR004358">
    <property type="entry name" value="Sig_transdc_His_kin-like_C"/>
</dbReference>
<dbReference type="GO" id="GO:0005886">
    <property type="term" value="C:plasma membrane"/>
    <property type="evidence" value="ECO:0007669"/>
    <property type="project" value="TreeGrafter"/>
</dbReference>
<dbReference type="GO" id="GO:0000155">
    <property type="term" value="F:phosphorelay sensor kinase activity"/>
    <property type="evidence" value="ECO:0007669"/>
    <property type="project" value="InterPro"/>
</dbReference>
<dbReference type="Gene3D" id="3.30.565.10">
    <property type="entry name" value="Histidine kinase-like ATPase, C-terminal domain"/>
    <property type="match status" value="1"/>
</dbReference>
<dbReference type="InterPro" id="IPR003661">
    <property type="entry name" value="HisK_dim/P_dom"/>
</dbReference>
<protein>
    <recommendedName>
        <fullName evidence="3">histidine kinase</fullName>
        <ecNumber evidence="3">2.7.13.3</ecNumber>
    </recommendedName>
</protein>
<keyword evidence="4" id="KW-0597">Phosphoprotein</keyword>
<dbReference type="PROSITE" id="PS50885">
    <property type="entry name" value="HAMP"/>
    <property type="match status" value="1"/>
</dbReference>
<dbReference type="PANTHER" id="PTHR45453:SF1">
    <property type="entry name" value="PHOSPHATE REGULON SENSOR PROTEIN PHOR"/>
    <property type="match status" value="1"/>
</dbReference>
<keyword evidence="7" id="KW-0902">Two-component regulatory system</keyword>
<dbReference type="GO" id="GO:0016036">
    <property type="term" value="P:cellular response to phosphate starvation"/>
    <property type="evidence" value="ECO:0007669"/>
    <property type="project" value="TreeGrafter"/>
</dbReference>
<dbReference type="SMART" id="SM00304">
    <property type="entry name" value="HAMP"/>
    <property type="match status" value="1"/>
</dbReference>
<keyword evidence="9" id="KW-0175">Coiled coil</keyword>
<accession>A0A1C6JKD8</accession>
<dbReference type="PROSITE" id="PS50109">
    <property type="entry name" value="HIS_KIN"/>
    <property type="match status" value="1"/>
</dbReference>
<dbReference type="AlphaFoldDB" id="A0A1C6JKD8"/>
<organism evidence="12">
    <name type="scientific">uncultured Anaerotruncus sp</name>
    <dbReference type="NCBI Taxonomy" id="905011"/>
    <lineage>
        <taxon>Bacteria</taxon>
        <taxon>Bacillati</taxon>
        <taxon>Bacillota</taxon>
        <taxon>Clostridia</taxon>
        <taxon>Eubacteriales</taxon>
        <taxon>Oscillospiraceae</taxon>
        <taxon>Anaerotruncus</taxon>
        <taxon>environmental samples</taxon>
    </lineage>
</organism>